<organism evidence="2 3">
    <name type="scientific">Fonsecaea multimorphosa CBS 102226</name>
    <dbReference type="NCBI Taxonomy" id="1442371"/>
    <lineage>
        <taxon>Eukaryota</taxon>
        <taxon>Fungi</taxon>
        <taxon>Dikarya</taxon>
        <taxon>Ascomycota</taxon>
        <taxon>Pezizomycotina</taxon>
        <taxon>Eurotiomycetes</taxon>
        <taxon>Chaetothyriomycetidae</taxon>
        <taxon>Chaetothyriales</taxon>
        <taxon>Herpotrichiellaceae</taxon>
        <taxon>Fonsecaea</taxon>
    </lineage>
</organism>
<dbReference type="PANTHER" id="PTHR24148:SF73">
    <property type="entry name" value="HET DOMAIN PROTEIN (AFU_ORTHOLOGUE AFUA_8G01020)"/>
    <property type="match status" value="1"/>
</dbReference>
<keyword evidence="3" id="KW-1185">Reference proteome</keyword>
<dbReference type="Pfam" id="PF06985">
    <property type="entry name" value="HET"/>
    <property type="match status" value="1"/>
</dbReference>
<accession>A0A0D2INR7</accession>
<dbReference type="Proteomes" id="UP000053411">
    <property type="component" value="Unassembled WGS sequence"/>
</dbReference>
<dbReference type="OrthoDB" id="3557394at2759"/>
<dbReference type="VEuPathDB" id="FungiDB:Z520_05977"/>
<protein>
    <recommendedName>
        <fullName evidence="1">Heterokaryon incompatibility domain-containing protein</fullName>
    </recommendedName>
</protein>
<dbReference type="EMBL" id="KN848071">
    <property type="protein sequence ID" value="KIX98676.1"/>
    <property type="molecule type" value="Genomic_DNA"/>
</dbReference>
<dbReference type="InterPro" id="IPR010730">
    <property type="entry name" value="HET"/>
</dbReference>
<proteinExistence type="predicted"/>
<evidence type="ECO:0000259" key="1">
    <source>
        <dbReference type="Pfam" id="PF06985"/>
    </source>
</evidence>
<dbReference type="InterPro" id="IPR052895">
    <property type="entry name" value="HetReg/Transcr_Mod"/>
</dbReference>
<reference evidence="2 3" key="1">
    <citation type="submission" date="2015-01" db="EMBL/GenBank/DDBJ databases">
        <title>The Genome Sequence of Fonsecaea multimorphosa CBS 102226.</title>
        <authorList>
            <consortium name="The Broad Institute Genomics Platform"/>
            <person name="Cuomo C."/>
            <person name="de Hoog S."/>
            <person name="Gorbushina A."/>
            <person name="Stielow B."/>
            <person name="Teixiera M."/>
            <person name="Abouelleil A."/>
            <person name="Chapman S.B."/>
            <person name="Priest M."/>
            <person name="Young S.K."/>
            <person name="Wortman J."/>
            <person name="Nusbaum C."/>
            <person name="Birren B."/>
        </authorList>
    </citation>
    <scope>NUCLEOTIDE SEQUENCE [LARGE SCALE GENOMIC DNA]</scope>
    <source>
        <strain evidence="2 3">CBS 102226</strain>
    </source>
</reference>
<dbReference type="RefSeq" id="XP_016632799.1">
    <property type="nucleotide sequence ID" value="XM_016776480.1"/>
</dbReference>
<sequence>MPPKRRHTADATDWTVTKRVRSESNGQLAGCSSFKYSPLKTRSAFRLLKVDRRRSPALPLTFELFTTSIDAAQGCYHALSYAWGDAGDERSITVNERTVWVRRNLFEFLEQLHRMQWTGYLWVDAICINQSSIPERNHQVHLMHRIYGGAAEVFIWLGTSSVQSDRLFDMAQDGRDAKDAVGGIDKGDTDAVSDIEAVLDIVRRPYFRRVWIVQEIARAKKVSLMCGDKIMEWEQMKSLTLENGEDLEFFVDDDLKDTLVWSRKVTDLECDYPDLETWRFICQLYWDLQACTPTFEHLSTVIHLFGYMDCQDKRDRVYALLGLLESPTGSEQVRSLDVDYNVSLAELHTKTVDFCHRNDEVPDLRIALDLAIFLELHRYCLETERTFSTVVYQTSMGTVGQVIQGVHEDVINSEPESPGTLASDELDEWVYNPRLVSCITLEGETVVLDSQHIRTGDQLYLLRTNLSCTSFGFRPADCDGLAIAVSRDKSGPPLITVGICPYIYTHGESIVSGWESSTNEKLLLLKWRRIVEDHLGEADFEISSDGQELAITMKLDTCIRLAQALWEITKEVHNTGRNNGTIGDAEENLRRQESRIVRERSDMTTVPQKPLRTGKKYFAGNSFIKMFEGRTAAVTAK</sequence>
<dbReference type="AlphaFoldDB" id="A0A0D2INR7"/>
<gene>
    <name evidence="2" type="ORF">Z520_05977</name>
</gene>
<dbReference type="PANTHER" id="PTHR24148">
    <property type="entry name" value="ANKYRIN REPEAT DOMAIN-CONTAINING PROTEIN 39 HOMOLOG-RELATED"/>
    <property type="match status" value="1"/>
</dbReference>
<dbReference type="STRING" id="1442371.A0A0D2INR7"/>
<evidence type="ECO:0000313" key="2">
    <source>
        <dbReference type="EMBL" id="KIX98676.1"/>
    </source>
</evidence>
<evidence type="ECO:0000313" key="3">
    <source>
        <dbReference type="Proteomes" id="UP000053411"/>
    </source>
</evidence>
<name>A0A0D2INR7_9EURO</name>
<dbReference type="GeneID" id="27711723"/>
<feature type="domain" description="Heterokaryon incompatibility" evidence="1">
    <location>
        <begin position="76"/>
        <end position="215"/>
    </location>
</feature>